<proteinExistence type="predicted"/>
<name>A0AAW1TXK9_9CUCU</name>
<dbReference type="AlphaFoldDB" id="A0AAW1TXK9"/>
<keyword evidence="2" id="KW-1185">Reference proteome</keyword>
<dbReference type="Proteomes" id="UP001431783">
    <property type="component" value="Unassembled WGS sequence"/>
</dbReference>
<evidence type="ECO:0000313" key="2">
    <source>
        <dbReference type="Proteomes" id="UP001431783"/>
    </source>
</evidence>
<dbReference type="InterPro" id="IPR035914">
    <property type="entry name" value="Sperma_CUB_dom_sf"/>
</dbReference>
<gene>
    <name evidence="1" type="ORF">WA026_020254</name>
</gene>
<dbReference type="EMBL" id="JARQZJ010000014">
    <property type="protein sequence ID" value="KAK9872901.1"/>
    <property type="molecule type" value="Genomic_DNA"/>
</dbReference>
<sequence length="89" mass="10067">MSEDVCRIILNFEQFSLECSKEYLTVDGRKYCGNQNGRSVFIDIQSAQIDILYTKIDSSSIGSRFKINGIQDTTNCLDPPPQLTLKKTL</sequence>
<reference evidence="1 2" key="1">
    <citation type="submission" date="2023-03" db="EMBL/GenBank/DDBJ databases">
        <title>Genome insight into feeding habits of ladybird beetles.</title>
        <authorList>
            <person name="Li H.-S."/>
            <person name="Huang Y.-H."/>
            <person name="Pang H."/>
        </authorList>
    </citation>
    <scope>NUCLEOTIDE SEQUENCE [LARGE SCALE GENOMIC DNA]</scope>
    <source>
        <strain evidence="1">SYSU_2023b</strain>
        <tissue evidence="1">Whole body</tissue>
    </source>
</reference>
<dbReference type="SUPFAM" id="SSF49854">
    <property type="entry name" value="Spermadhesin, CUB domain"/>
    <property type="match status" value="1"/>
</dbReference>
<accession>A0AAW1TXK9</accession>
<protein>
    <submittedName>
        <fullName evidence="1">Uncharacterized protein</fullName>
    </submittedName>
</protein>
<evidence type="ECO:0000313" key="1">
    <source>
        <dbReference type="EMBL" id="KAK9872901.1"/>
    </source>
</evidence>
<comment type="caution">
    <text evidence="1">The sequence shown here is derived from an EMBL/GenBank/DDBJ whole genome shotgun (WGS) entry which is preliminary data.</text>
</comment>
<organism evidence="1 2">
    <name type="scientific">Henosepilachna vigintioctopunctata</name>
    <dbReference type="NCBI Taxonomy" id="420089"/>
    <lineage>
        <taxon>Eukaryota</taxon>
        <taxon>Metazoa</taxon>
        <taxon>Ecdysozoa</taxon>
        <taxon>Arthropoda</taxon>
        <taxon>Hexapoda</taxon>
        <taxon>Insecta</taxon>
        <taxon>Pterygota</taxon>
        <taxon>Neoptera</taxon>
        <taxon>Endopterygota</taxon>
        <taxon>Coleoptera</taxon>
        <taxon>Polyphaga</taxon>
        <taxon>Cucujiformia</taxon>
        <taxon>Coccinelloidea</taxon>
        <taxon>Coccinellidae</taxon>
        <taxon>Epilachninae</taxon>
        <taxon>Epilachnini</taxon>
        <taxon>Henosepilachna</taxon>
    </lineage>
</organism>